<dbReference type="Gene3D" id="3.40.1110.10">
    <property type="entry name" value="Calcium-transporting ATPase, cytoplasmic domain N"/>
    <property type="match status" value="1"/>
</dbReference>
<keyword evidence="10" id="KW-1185">Reference proteome</keyword>
<dbReference type="InterPro" id="IPR023299">
    <property type="entry name" value="ATPase_P-typ_cyto_dom_N"/>
</dbReference>
<feature type="transmembrane region" description="Helical" evidence="6">
    <location>
        <begin position="12"/>
        <end position="29"/>
    </location>
</feature>
<dbReference type="InterPro" id="IPR023298">
    <property type="entry name" value="ATPase_P-typ_TM_dom_sf"/>
</dbReference>
<dbReference type="AlphaFoldDB" id="A0A7W3JVM2"/>
<name>A0A7W3JVM2_9MICO</name>
<dbReference type="PANTHER" id="PTHR48085:SF5">
    <property type="entry name" value="CADMIUM_ZINC-TRANSPORTING ATPASE HMA4-RELATED"/>
    <property type="match status" value="1"/>
</dbReference>
<dbReference type="PRINTS" id="PR00119">
    <property type="entry name" value="CATATPASE"/>
</dbReference>
<evidence type="ECO:0000256" key="5">
    <source>
        <dbReference type="ARBA" id="ARBA00023136"/>
    </source>
</evidence>
<keyword evidence="4 6" id="KW-1133">Transmembrane helix</keyword>
<comment type="caution">
    <text evidence="9">The sequence shown here is derived from an EMBL/GenBank/DDBJ whole genome shotgun (WGS) entry which is preliminary data.</text>
</comment>
<dbReference type="GO" id="GO:0005886">
    <property type="term" value="C:plasma membrane"/>
    <property type="evidence" value="ECO:0007669"/>
    <property type="project" value="UniProtKB-SubCell"/>
</dbReference>
<dbReference type="CDD" id="cd07544">
    <property type="entry name" value="P-type_ATPase_HM"/>
    <property type="match status" value="1"/>
</dbReference>
<evidence type="ECO:0000256" key="3">
    <source>
        <dbReference type="ARBA" id="ARBA00022692"/>
    </source>
</evidence>
<gene>
    <name evidence="9" type="ORF">FB555_002104</name>
</gene>
<sequence length="627" mass="66012">MNALWARLTRYPIITITVVIGIIGVALALTGEELAARWTISIFALVIAGIESIAMVRSLLRGSFGIDVLAVTAIIATVLVGEYWASLIIVLMFSGGEALEDYAAGRAKHELTALLDRSPQFAHRQQGNETVEVPVGELEVMDTVVVKPGELVPVDGTLLSEVATLDESSLTGESLPVERVRGDILISGSVNGALALAMTVTAKAEDSQYQRIVALVAEAAESKAPFVRLADRYAVPFTIVAYIMAAAGWIFSGDPARFAEVLVVATPCPLIIATPVAFIAGMSRAARHGIIIKNGGTLEKLARVKTVAFDKTGTLTQGQPELSAIHAVDGVTQDELLRLAAIAEQYSAHTLAQSLVSSAHFRGLKIVPCNDVVETTAHGLTATIDGKVVVVGKFGFILDAAPNAERVQLEAGELAIYVSIDGVYAGAIILRDEVRLDAAETLTWLRHLGVRRTLMLTGDAKATAEHVAAGLGVTDVRAECLPIDKVRAVEAVTERPVMMVGDGVNDAPVLAVADVGVAMGARGSTAASESADVVIMKDDLARVARAVQVGQDTIRIALQSIWLGIVLSLGLMVAAVFGLIPAVVGAAFQEIIDLLTILNALRALGNGRSPEVHRSISPPTRQSQIVP</sequence>
<feature type="domain" description="P-type ATPase A" evidence="8">
    <location>
        <begin position="118"/>
        <end position="216"/>
    </location>
</feature>
<dbReference type="EMBL" id="JACGWU010000009">
    <property type="protein sequence ID" value="MBA8829977.1"/>
    <property type="molecule type" value="Genomic_DNA"/>
</dbReference>
<dbReference type="RefSeq" id="WP_182485392.1">
    <property type="nucleotide sequence ID" value="NZ_JACGWU010000009.1"/>
</dbReference>
<evidence type="ECO:0000313" key="9">
    <source>
        <dbReference type="EMBL" id="MBA8829977.1"/>
    </source>
</evidence>
<keyword evidence="6" id="KW-0547">Nucleotide-binding</keyword>
<dbReference type="InterPro" id="IPR008250">
    <property type="entry name" value="ATPase_P-typ_transduc_dom_A_sf"/>
</dbReference>
<feature type="transmembrane region" description="Helical" evidence="6">
    <location>
        <begin position="35"/>
        <end position="56"/>
    </location>
</feature>
<dbReference type="Gene3D" id="3.40.50.1000">
    <property type="entry name" value="HAD superfamily/HAD-like"/>
    <property type="match status" value="1"/>
</dbReference>
<dbReference type="InterPro" id="IPR036412">
    <property type="entry name" value="HAD-like_sf"/>
</dbReference>
<dbReference type="InterPro" id="IPR051014">
    <property type="entry name" value="Cation_Transport_ATPase_IB"/>
</dbReference>
<dbReference type="GO" id="GO:0046872">
    <property type="term" value="F:metal ion binding"/>
    <property type="evidence" value="ECO:0007669"/>
    <property type="project" value="UniProtKB-KW"/>
</dbReference>
<dbReference type="GO" id="GO:0005524">
    <property type="term" value="F:ATP binding"/>
    <property type="evidence" value="ECO:0007669"/>
    <property type="project" value="UniProtKB-UniRule"/>
</dbReference>
<keyword evidence="5 6" id="KW-0472">Membrane</keyword>
<evidence type="ECO:0000256" key="2">
    <source>
        <dbReference type="ARBA" id="ARBA00006024"/>
    </source>
</evidence>
<dbReference type="InterPro" id="IPR018303">
    <property type="entry name" value="ATPase_P-typ_P_site"/>
</dbReference>
<organism evidence="9 10">
    <name type="scientific">Alpinimonas psychrophila</name>
    <dbReference type="NCBI Taxonomy" id="748908"/>
    <lineage>
        <taxon>Bacteria</taxon>
        <taxon>Bacillati</taxon>
        <taxon>Actinomycetota</taxon>
        <taxon>Actinomycetes</taxon>
        <taxon>Micrococcales</taxon>
        <taxon>Microbacteriaceae</taxon>
        <taxon>Alpinimonas</taxon>
    </lineage>
</organism>
<keyword evidence="3 6" id="KW-0812">Transmembrane</keyword>
<dbReference type="InterPro" id="IPR027256">
    <property type="entry name" value="P-typ_ATPase_IB"/>
</dbReference>
<dbReference type="InterPro" id="IPR059000">
    <property type="entry name" value="ATPase_P-type_domA"/>
</dbReference>
<evidence type="ECO:0000256" key="7">
    <source>
        <dbReference type="SAM" id="MobiDB-lite"/>
    </source>
</evidence>
<dbReference type="NCBIfam" id="TIGR01494">
    <property type="entry name" value="ATPase_P-type"/>
    <property type="match status" value="1"/>
</dbReference>
<evidence type="ECO:0000256" key="4">
    <source>
        <dbReference type="ARBA" id="ARBA00022989"/>
    </source>
</evidence>
<dbReference type="PROSITE" id="PS00154">
    <property type="entry name" value="ATPASE_E1_E2"/>
    <property type="match status" value="1"/>
</dbReference>
<dbReference type="SUPFAM" id="SSF81665">
    <property type="entry name" value="Calcium ATPase, transmembrane domain M"/>
    <property type="match status" value="1"/>
</dbReference>
<keyword evidence="6" id="KW-0479">Metal-binding</keyword>
<proteinExistence type="inferred from homology"/>
<reference evidence="9 10" key="1">
    <citation type="submission" date="2020-07" db="EMBL/GenBank/DDBJ databases">
        <title>Sequencing the genomes of 1000 actinobacteria strains.</title>
        <authorList>
            <person name="Klenk H.-P."/>
        </authorList>
    </citation>
    <scope>NUCLEOTIDE SEQUENCE [LARGE SCALE GENOMIC DNA]</scope>
    <source>
        <strain evidence="9 10">DSM 23737</strain>
    </source>
</reference>
<dbReference type="NCBIfam" id="TIGR01525">
    <property type="entry name" value="ATPase-IB_hvy"/>
    <property type="match status" value="1"/>
</dbReference>
<dbReference type="SUPFAM" id="SSF81653">
    <property type="entry name" value="Calcium ATPase, transduction domain A"/>
    <property type="match status" value="1"/>
</dbReference>
<evidence type="ECO:0000259" key="8">
    <source>
        <dbReference type="Pfam" id="PF00122"/>
    </source>
</evidence>
<feature type="compositionally biased region" description="Polar residues" evidence="7">
    <location>
        <begin position="617"/>
        <end position="627"/>
    </location>
</feature>
<evidence type="ECO:0000313" key="10">
    <source>
        <dbReference type="Proteomes" id="UP000524237"/>
    </source>
</evidence>
<evidence type="ECO:0000256" key="1">
    <source>
        <dbReference type="ARBA" id="ARBA00004651"/>
    </source>
</evidence>
<dbReference type="Gene3D" id="2.70.150.10">
    <property type="entry name" value="Calcium-transporting ATPase, cytoplasmic transduction domain A"/>
    <property type="match status" value="1"/>
</dbReference>
<keyword evidence="6" id="KW-1003">Cell membrane</keyword>
<dbReference type="NCBIfam" id="TIGR01512">
    <property type="entry name" value="ATPase-IB2_Cd"/>
    <property type="match status" value="1"/>
</dbReference>
<feature type="transmembrane region" description="Helical" evidence="6">
    <location>
        <begin position="68"/>
        <end position="93"/>
    </location>
</feature>
<keyword evidence="6" id="KW-0067">ATP-binding</keyword>
<dbReference type="SUPFAM" id="SSF56784">
    <property type="entry name" value="HAD-like"/>
    <property type="match status" value="1"/>
</dbReference>
<dbReference type="Proteomes" id="UP000524237">
    <property type="component" value="Unassembled WGS sequence"/>
</dbReference>
<dbReference type="InterPro" id="IPR001757">
    <property type="entry name" value="P_typ_ATPase"/>
</dbReference>
<evidence type="ECO:0000256" key="6">
    <source>
        <dbReference type="RuleBase" id="RU362081"/>
    </source>
</evidence>
<dbReference type="GO" id="GO:0015086">
    <property type="term" value="F:cadmium ion transmembrane transporter activity"/>
    <property type="evidence" value="ECO:0007669"/>
    <property type="project" value="TreeGrafter"/>
</dbReference>
<feature type="transmembrane region" description="Helical" evidence="6">
    <location>
        <begin position="258"/>
        <end position="280"/>
    </location>
</feature>
<dbReference type="InterPro" id="IPR023214">
    <property type="entry name" value="HAD_sf"/>
</dbReference>
<dbReference type="PANTHER" id="PTHR48085">
    <property type="entry name" value="CADMIUM/ZINC-TRANSPORTING ATPASE HMA2-RELATED"/>
    <property type="match status" value="1"/>
</dbReference>
<dbReference type="GO" id="GO:0019829">
    <property type="term" value="F:ATPase-coupled monoatomic cation transmembrane transporter activity"/>
    <property type="evidence" value="ECO:0007669"/>
    <property type="project" value="InterPro"/>
</dbReference>
<dbReference type="Pfam" id="PF00122">
    <property type="entry name" value="E1-E2_ATPase"/>
    <property type="match status" value="1"/>
</dbReference>
<dbReference type="Pfam" id="PF00702">
    <property type="entry name" value="Hydrolase"/>
    <property type="match status" value="1"/>
</dbReference>
<feature type="region of interest" description="Disordered" evidence="7">
    <location>
        <begin position="608"/>
        <end position="627"/>
    </location>
</feature>
<dbReference type="GO" id="GO:0016887">
    <property type="term" value="F:ATP hydrolysis activity"/>
    <property type="evidence" value="ECO:0007669"/>
    <property type="project" value="InterPro"/>
</dbReference>
<feature type="transmembrane region" description="Helical" evidence="6">
    <location>
        <begin position="561"/>
        <end position="588"/>
    </location>
</feature>
<comment type="subcellular location">
    <subcellularLocation>
        <location evidence="1">Cell membrane</location>
        <topology evidence="1">Multi-pass membrane protein</topology>
    </subcellularLocation>
</comment>
<accession>A0A7W3JVM2</accession>
<feature type="transmembrane region" description="Helical" evidence="6">
    <location>
        <begin position="233"/>
        <end position="252"/>
    </location>
</feature>
<comment type="similarity">
    <text evidence="2 6">Belongs to the cation transport ATPase (P-type) (TC 3.A.3) family. Type IB subfamily.</text>
</comment>
<protein>
    <submittedName>
        <fullName evidence="9">Heavy metal translocating P-type ATPase</fullName>
    </submittedName>
</protein>